<dbReference type="AlphaFoldDB" id="A0AA85AAE3"/>
<sequence length="145" mass="16832">MLMIHIPTEIKYRQLHTKVQSAMICEFKMGTEYLRSPEIGVTSIWIKSDTLVEFEPIEGICSIHNSTGECQNATTSNMRCIWCERANMCINSNDKDTHELKVDDCLIKNTSVNTHVRFTFKRHSLPPYYSRSHSILNEEISRYVT</sequence>
<proteinExistence type="predicted"/>
<accession>A0AA85AAE3</accession>
<dbReference type="WBParaSite" id="SMRG1_70230.1">
    <property type="protein sequence ID" value="SMRG1_70230.1"/>
    <property type="gene ID" value="SMRG1_70230"/>
</dbReference>
<organism evidence="1 2">
    <name type="scientific">Schistosoma margrebowiei</name>
    <dbReference type="NCBI Taxonomy" id="48269"/>
    <lineage>
        <taxon>Eukaryota</taxon>
        <taxon>Metazoa</taxon>
        <taxon>Spiralia</taxon>
        <taxon>Lophotrochozoa</taxon>
        <taxon>Platyhelminthes</taxon>
        <taxon>Trematoda</taxon>
        <taxon>Digenea</taxon>
        <taxon>Strigeidida</taxon>
        <taxon>Schistosomatoidea</taxon>
        <taxon>Schistosomatidae</taxon>
        <taxon>Schistosoma</taxon>
    </lineage>
</organism>
<evidence type="ECO:0000313" key="2">
    <source>
        <dbReference type="WBParaSite" id="SMRG1_70230.1"/>
    </source>
</evidence>
<evidence type="ECO:0008006" key="3">
    <source>
        <dbReference type="Google" id="ProtNLM"/>
    </source>
</evidence>
<reference evidence="2" key="1">
    <citation type="submission" date="2023-11" db="UniProtKB">
        <authorList>
            <consortium name="WormBaseParasite"/>
        </authorList>
    </citation>
    <scope>IDENTIFICATION</scope>
</reference>
<dbReference type="Proteomes" id="UP000050790">
    <property type="component" value="Unassembled WGS sequence"/>
</dbReference>
<name>A0AA85AAE3_9TREM</name>
<protein>
    <recommendedName>
        <fullName evidence="3">Egg protein CP391S-like protein</fullName>
    </recommendedName>
</protein>
<evidence type="ECO:0000313" key="1">
    <source>
        <dbReference type="Proteomes" id="UP000050790"/>
    </source>
</evidence>